<evidence type="ECO:0000313" key="2">
    <source>
        <dbReference type="Proteomes" id="UP001152795"/>
    </source>
</evidence>
<dbReference type="EMBL" id="CACRXK020005061">
    <property type="protein sequence ID" value="CAB4004968.1"/>
    <property type="molecule type" value="Genomic_DNA"/>
</dbReference>
<reference evidence="1" key="1">
    <citation type="submission" date="2020-04" db="EMBL/GenBank/DDBJ databases">
        <authorList>
            <person name="Alioto T."/>
            <person name="Alioto T."/>
            <person name="Gomez Garrido J."/>
        </authorList>
    </citation>
    <scope>NUCLEOTIDE SEQUENCE</scope>
    <source>
        <strain evidence="1">A484AB</strain>
    </source>
</reference>
<sequence length="103" mass="11342">INPLPRDAGIYDMITFIPDYTGVHHATPTQKITQKATYVQSTTNTGNDTRKGTYGDDKSSLHQDEYSSKLIIGSVIGVSMAIGLIIILVKSLYEKIKSPPHHK</sequence>
<proteinExistence type="predicted"/>
<protein>
    <submittedName>
        <fullName evidence="1">Uncharacterized protein</fullName>
    </submittedName>
</protein>
<name>A0A7D9IAM1_PARCT</name>
<feature type="non-terminal residue" evidence="1">
    <location>
        <position position="103"/>
    </location>
</feature>
<dbReference type="AlphaFoldDB" id="A0A7D9IAM1"/>
<feature type="non-terminal residue" evidence="1">
    <location>
        <position position="1"/>
    </location>
</feature>
<evidence type="ECO:0000313" key="1">
    <source>
        <dbReference type="EMBL" id="CAB4004968.1"/>
    </source>
</evidence>
<organism evidence="1 2">
    <name type="scientific">Paramuricea clavata</name>
    <name type="common">Red gorgonian</name>
    <name type="synonym">Violescent sea-whip</name>
    <dbReference type="NCBI Taxonomy" id="317549"/>
    <lineage>
        <taxon>Eukaryota</taxon>
        <taxon>Metazoa</taxon>
        <taxon>Cnidaria</taxon>
        <taxon>Anthozoa</taxon>
        <taxon>Octocorallia</taxon>
        <taxon>Malacalcyonacea</taxon>
        <taxon>Plexauridae</taxon>
        <taxon>Paramuricea</taxon>
    </lineage>
</organism>
<gene>
    <name evidence="1" type="ORF">PACLA_8A074675</name>
</gene>
<keyword evidence="2" id="KW-1185">Reference proteome</keyword>
<dbReference type="Proteomes" id="UP001152795">
    <property type="component" value="Unassembled WGS sequence"/>
</dbReference>
<comment type="caution">
    <text evidence="1">The sequence shown here is derived from an EMBL/GenBank/DDBJ whole genome shotgun (WGS) entry which is preliminary data.</text>
</comment>
<accession>A0A7D9IAM1</accession>